<comment type="caution">
    <text evidence="1">The sequence shown here is derived from an EMBL/GenBank/DDBJ whole genome shotgun (WGS) entry which is preliminary data.</text>
</comment>
<evidence type="ECO:0000313" key="2">
    <source>
        <dbReference type="Proteomes" id="UP000648722"/>
    </source>
</evidence>
<keyword evidence="2" id="KW-1185">Reference proteome</keyword>
<protein>
    <submittedName>
        <fullName evidence="1">Uncharacterized protein</fullName>
    </submittedName>
</protein>
<evidence type="ECO:0000313" key="1">
    <source>
        <dbReference type="EMBL" id="GGH04408.1"/>
    </source>
</evidence>
<reference evidence="2" key="1">
    <citation type="journal article" date="2019" name="Int. J. Syst. Evol. Microbiol.">
        <title>The Global Catalogue of Microorganisms (GCM) 10K type strain sequencing project: providing services to taxonomists for standard genome sequencing and annotation.</title>
        <authorList>
            <consortium name="The Broad Institute Genomics Platform"/>
            <consortium name="The Broad Institute Genome Sequencing Center for Infectious Disease"/>
            <person name="Wu L."/>
            <person name="Ma J."/>
        </authorList>
    </citation>
    <scope>NUCLEOTIDE SEQUENCE [LARGE SCALE GENOMIC DNA]</scope>
    <source>
        <strain evidence="2">CGMCC 1.12766</strain>
    </source>
</reference>
<dbReference type="EMBL" id="BMFS01000009">
    <property type="protein sequence ID" value="GGH04408.1"/>
    <property type="molecule type" value="Genomic_DNA"/>
</dbReference>
<gene>
    <name evidence="1" type="ORF">GCM10007420_21120</name>
</gene>
<name>A0ABQ1XVK7_9PROT</name>
<accession>A0ABQ1XVK7</accession>
<sequence length="84" mass="9720">MQDQHAVLRHAVAGEAYEPLLYRRVKRTGMHIVTQLHRARRLVHMLTAGSGRFHEALGYQALIKNDVVSDGLRLFQSQFQRLRV</sequence>
<dbReference type="Proteomes" id="UP000648722">
    <property type="component" value="Unassembled WGS sequence"/>
</dbReference>
<proteinExistence type="predicted"/>
<organism evidence="1 2">
    <name type="scientific">Glycocaulis albus</name>
    <dbReference type="NCBI Taxonomy" id="1382801"/>
    <lineage>
        <taxon>Bacteria</taxon>
        <taxon>Pseudomonadati</taxon>
        <taxon>Pseudomonadota</taxon>
        <taxon>Alphaproteobacteria</taxon>
        <taxon>Maricaulales</taxon>
        <taxon>Maricaulaceae</taxon>
        <taxon>Glycocaulis</taxon>
    </lineage>
</organism>